<name>A0A4Y2G686_ARAVE</name>
<keyword evidence="3" id="KW-1185">Reference proteome</keyword>
<evidence type="ECO:0000313" key="2">
    <source>
        <dbReference type="EMBL" id="GBM49230.1"/>
    </source>
</evidence>
<feature type="compositionally biased region" description="Low complexity" evidence="1">
    <location>
        <begin position="15"/>
        <end position="35"/>
    </location>
</feature>
<dbReference type="Proteomes" id="UP000499080">
    <property type="component" value="Unassembled WGS sequence"/>
</dbReference>
<dbReference type="OrthoDB" id="8123891at2759"/>
<protein>
    <recommendedName>
        <fullName evidence="4">CCHC-type domain-containing protein</fullName>
    </recommendedName>
</protein>
<evidence type="ECO:0000313" key="3">
    <source>
        <dbReference type="Proteomes" id="UP000499080"/>
    </source>
</evidence>
<proteinExistence type="predicted"/>
<dbReference type="AlphaFoldDB" id="A0A4Y2G686"/>
<accession>A0A4Y2G686</accession>
<organism evidence="2 3">
    <name type="scientific">Araneus ventricosus</name>
    <name type="common">Orbweaver spider</name>
    <name type="synonym">Epeira ventricosa</name>
    <dbReference type="NCBI Taxonomy" id="182803"/>
    <lineage>
        <taxon>Eukaryota</taxon>
        <taxon>Metazoa</taxon>
        <taxon>Ecdysozoa</taxon>
        <taxon>Arthropoda</taxon>
        <taxon>Chelicerata</taxon>
        <taxon>Arachnida</taxon>
        <taxon>Araneae</taxon>
        <taxon>Araneomorphae</taxon>
        <taxon>Entelegynae</taxon>
        <taxon>Araneoidea</taxon>
        <taxon>Araneidae</taxon>
        <taxon>Araneus</taxon>
    </lineage>
</organism>
<evidence type="ECO:0000256" key="1">
    <source>
        <dbReference type="SAM" id="MobiDB-lite"/>
    </source>
</evidence>
<comment type="caution">
    <text evidence="2">The sequence shown here is derived from an EMBL/GenBank/DDBJ whole genome shotgun (WGS) entry which is preliminary data.</text>
</comment>
<reference evidence="2 3" key="1">
    <citation type="journal article" date="2019" name="Sci. Rep.">
        <title>Orb-weaving spider Araneus ventricosus genome elucidates the spidroin gene catalogue.</title>
        <authorList>
            <person name="Kono N."/>
            <person name="Nakamura H."/>
            <person name="Ohtoshi R."/>
            <person name="Moran D.A.P."/>
            <person name="Shinohara A."/>
            <person name="Yoshida Y."/>
            <person name="Fujiwara M."/>
            <person name="Mori M."/>
            <person name="Tomita M."/>
            <person name="Arakawa K."/>
        </authorList>
    </citation>
    <scope>NUCLEOTIDE SEQUENCE [LARGE SCALE GENOMIC DNA]</scope>
</reference>
<dbReference type="EMBL" id="BGPR01098432">
    <property type="protein sequence ID" value="GBM49230.1"/>
    <property type="molecule type" value="Genomic_DNA"/>
</dbReference>
<evidence type="ECO:0008006" key="4">
    <source>
        <dbReference type="Google" id="ProtNLM"/>
    </source>
</evidence>
<feature type="region of interest" description="Disordered" evidence="1">
    <location>
        <begin position="1"/>
        <end position="35"/>
    </location>
</feature>
<gene>
    <name evidence="2" type="ORF">AVEN_152525_1</name>
</gene>
<sequence length="418" mass="47871">MGRSRKNQQKNDTDNQTSQSSTRERSNSTSSEISTTSSIVSIDKYNYEDASFTELVTELRKVINGGTTTTTDQGGSKYRAYLKMDLSHKANKLIDAMEFKYHLPSSQHHVKEMKDSSCITMIETSEQGMQTLPTKQQAKPTSEDLVELKTASYATTLKKNIEVPKQRPIQPTVLLYHKELYSEDNQQLPKKGIEHLLRENLSCNEISFSNIKTVRNNGIAITCRKEEDVQALLDKIENSESLNNVITARKPAKRHPSIIIYGIPDQTTNEEVQDSLRHHTGIDKDLKIRFKLRGRTQGTSHWVLETPSEEFKKTTSIKKLPINWSMHNIREFFHIKKCQKCHAYGHLFNSCKNIKPFCGFCGNRHPISQCRASIPCCINCNGENRRKGTKHRTDHTASSQFCTIYMKNIKTYKATRDY</sequence>